<feature type="domain" description="DNA helicase Pif1-like DEAD-box helicase" evidence="2">
    <location>
        <begin position="714"/>
        <end position="918"/>
    </location>
</feature>
<comment type="catalytic activity">
    <reaction evidence="1">
        <text>ATP + H2O = ADP + phosphate + H(+)</text>
        <dbReference type="Rhea" id="RHEA:13065"/>
        <dbReference type="ChEBI" id="CHEBI:15377"/>
        <dbReference type="ChEBI" id="CHEBI:15378"/>
        <dbReference type="ChEBI" id="CHEBI:30616"/>
        <dbReference type="ChEBI" id="CHEBI:43474"/>
        <dbReference type="ChEBI" id="CHEBI:456216"/>
        <dbReference type="EC" id="5.6.2.3"/>
    </reaction>
</comment>
<evidence type="ECO:0000259" key="3">
    <source>
        <dbReference type="Pfam" id="PF14214"/>
    </source>
</evidence>
<evidence type="ECO:0000313" key="4">
    <source>
        <dbReference type="EMBL" id="KAG5666229.1"/>
    </source>
</evidence>
<dbReference type="Pfam" id="PF14214">
    <property type="entry name" value="Helitron_like_N"/>
    <property type="match status" value="1"/>
</dbReference>
<keyword evidence="1" id="KW-0067">ATP-binding</keyword>
<keyword evidence="1" id="KW-0347">Helicase</keyword>
<reference evidence="4" key="1">
    <citation type="submission" date="2021-03" db="EMBL/GenBank/DDBJ databases">
        <title>Chromosome level genome of the anhydrobiotic midge Polypedilum vanderplanki.</title>
        <authorList>
            <person name="Yoshida Y."/>
            <person name="Kikawada T."/>
            <person name="Gusev O."/>
        </authorList>
    </citation>
    <scope>NUCLEOTIDE SEQUENCE</scope>
    <source>
        <strain evidence="4">NIAS01</strain>
        <tissue evidence="4">Whole body or cell culture</tissue>
    </source>
</reference>
<dbReference type="InterPro" id="IPR051055">
    <property type="entry name" value="PIF1_helicase"/>
</dbReference>
<dbReference type="GO" id="GO:0006310">
    <property type="term" value="P:DNA recombination"/>
    <property type="evidence" value="ECO:0007669"/>
    <property type="project" value="UniProtKB-KW"/>
</dbReference>
<comment type="similarity">
    <text evidence="1">Belongs to the helicase family.</text>
</comment>
<keyword evidence="1" id="KW-0547">Nucleotide-binding</keyword>
<keyword evidence="1" id="KW-0233">DNA recombination</keyword>
<comment type="caution">
    <text evidence="4">The sequence shown here is derived from an EMBL/GenBank/DDBJ whole genome shotgun (WGS) entry which is preliminary data.</text>
</comment>
<proteinExistence type="inferred from homology"/>
<dbReference type="InterPro" id="IPR027417">
    <property type="entry name" value="P-loop_NTPase"/>
</dbReference>
<dbReference type="SUPFAM" id="SSF56219">
    <property type="entry name" value="DNase I-like"/>
    <property type="match status" value="1"/>
</dbReference>
<comment type="cofactor">
    <cofactor evidence="1">
        <name>Mg(2+)</name>
        <dbReference type="ChEBI" id="CHEBI:18420"/>
    </cofactor>
</comment>
<dbReference type="Gene3D" id="3.40.50.300">
    <property type="entry name" value="P-loop containing nucleotide triphosphate hydrolases"/>
    <property type="match status" value="2"/>
</dbReference>
<dbReference type="OrthoDB" id="10063525at2759"/>
<keyword evidence="1" id="KW-0234">DNA repair</keyword>
<dbReference type="GO" id="GO:0043139">
    <property type="term" value="F:5'-3' DNA helicase activity"/>
    <property type="evidence" value="ECO:0007669"/>
    <property type="project" value="UniProtKB-EC"/>
</dbReference>
<evidence type="ECO:0000313" key="5">
    <source>
        <dbReference type="Proteomes" id="UP001107558"/>
    </source>
</evidence>
<dbReference type="GO" id="GO:0006281">
    <property type="term" value="P:DNA repair"/>
    <property type="evidence" value="ECO:0007669"/>
    <property type="project" value="UniProtKB-KW"/>
</dbReference>
<dbReference type="Pfam" id="PF05970">
    <property type="entry name" value="PIF1"/>
    <property type="match status" value="1"/>
</dbReference>
<accession>A0A9J6B951</accession>
<dbReference type="EMBL" id="JADBJN010000019">
    <property type="protein sequence ID" value="KAG5666229.1"/>
    <property type="molecule type" value="Genomic_DNA"/>
</dbReference>
<dbReference type="Proteomes" id="UP001107558">
    <property type="component" value="Unassembled WGS sequence"/>
</dbReference>
<organism evidence="4 5">
    <name type="scientific">Polypedilum vanderplanki</name>
    <name type="common">Sleeping chironomid midge</name>
    <dbReference type="NCBI Taxonomy" id="319348"/>
    <lineage>
        <taxon>Eukaryota</taxon>
        <taxon>Metazoa</taxon>
        <taxon>Ecdysozoa</taxon>
        <taxon>Arthropoda</taxon>
        <taxon>Hexapoda</taxon>
        <taxon>Insecta</taxon>
        <taxon>Pterygota</taxon>
        <taxon>Neoptera</taxon>
        <taxon>Endopterygota</taxon>
        <taxon>Diptera</taxon>
        <taxon>Nematocera</taxon>
        <taxon>Chironomoidea</taxon>
        <taxon>Chironomidae</taxon>
        <taxon>Chironominae</taxon>
        <taxon>Polypedilum</taxon>
        <taxon>Polypedilum</taxon>
    </lineage>
</organism>
<evidence type="ECO:0000256" key="1">
    <source>
        <dbReference type="RuleBase" id="RU363044"/>
    </source>
</evidence>
<dbReference type="PANTHER" id="PTHR47642">
    <property type="entry name" value="ATP-DEPENDENT DNA HELICASE"/>
    <property type="match status" value="1"/>
</dbReference>
<dbReference type="GO" id="GO:0016787">
    <property type="term" value="F:hydrolase activity"/>
    <property type="evidence" value="ECO:0007669"/>
    <property type="project" value="UniProtKB-KW"/>
</dbReference>
<evidence type="ECO:0000259" key="2">
    <source>
        <dbReference type="Pfam" id="PF05970"/>
    </source>
</evidence>
<dbReference type="InterPro" id="IPR036691">
    <property type="entry name" value="Endo/exonu/phosph_ase_sf"/>
</dbReference>
<sequence>HINSEIRRFDRRACRPDHILFLHKKAQIEQLTKQVNIVLRKSAQTNNITAAQVRNKQFVDNAVNNDSAYRFMSAITGSPAYFEAQKKKIMATVRQTGGFTLFITMSAAETHWPELLVILKKTVDKEDITEEQAMELTFEEKARLISTDPSTCALYYNYRLRENWKLWEAEDGPFLNYKIGGKTCRIEFQHRGSPHAHQFVLIVDAPKFDPEDPESYDRVIEFIDKIITTDTDDPEVADIIYCQRHRCTHTCRKGKKGKETCRFNAPFLPMPRTMILEPIPDTMQLSKEKQDRLKEINKKLHDVLEADSATIQSFDELLQRLECNFDDYLLAARSKLKNRKVFIKREPKNSRINPYNKKILITMRSNMDIQFILDIYSCISYVVDYVNKSDKGLSRLLRKCVEEYKNGNASIKSKLSTMSKIMYNSSETSAQEASWIRSRLPMCMSTDVVEFISSGPKATRQRMLKSNAELERIAESNPDSTDIYKKGPIDRYADRPDQLEDICLADFIALYNYHTRGKQTTIDNDDDAPENEELEVIDDDDDNEQTVEKKRFDLKNNSGYLTVRKRPKIIRYARFNRHVDEANYFREMVLLFLPWRNEDDEVELQDCARRFEENEAVIKRNYDKYNTVSLDIDAILQEIQNERIAEENNEVESNNLENVDPNFLNAYDFDDNIVPNAAAEMGLEAPGADITASRYQVPNMIRDDEYLELCDSLNTLQRDFLMHLINDFKSGSNLPVYYFLSGGAGVGKSRLINAIYQSIVRLYRSEPGPVDSNEVLLVAYTGMAAHNIGGITAHSAFHLSANQGKTDVGLSPDIANTMACQLQRLKLIIIDEISMLGAEHFDQISSNLKQAFRSNREFAGRSVIVVGDFNQLRPVGASYVFTNKRAHHRNSLTVLCENPQWSPFRLFELTEIMRQKDDIRFAEALTRLAYGRTTPEDNSMISSRCFNDEDSLPIDVRRCLRLIATNKEVDIFNSERARQMVNDGAQKYTFTAVDSFVGTYTNSQKNKARHELEVMDKKNTQNLIRQLDLIIGLRYMVSTNIDVSDGLFNGASGILRFVEISNRKINCVYIEFDDESIGGKARSSRYRVMTTNQIRNRWTPIKATKKSFYTCQGGSVQIAREQFPLVMAEAITIHKSQGRSESKIVIDVRNPSKIRNHMDRQKWYVALSRARSLNGLYILGTFKPPGEIKPDDDVNTEMNRLRQNPLVPKYQFLRTVPENVIQIVSHNTQSIRKHITTIVSDQVFSNSHIITLQESWAVDNESYNIPDFEEISRNRLMGRPRAFGTINFCKLTIEPRITDRIEIENGNSNNHVEISGFKLDNRLTIINIYNNPSSTLELLKETLLEVKDYIDESENILILGDFNHELKLDNQLESFMLQSFGTRLFSPRESTTNARTVIDAVFGRIESFNVEVFIYETYASHHKPLVIRVHEL</sequence>
<feature type="non-terminal residue" evidence="4">
    <location>
        <position position="1432"/>
    </location>
</feature>
<dbReference type="SUPFAM" id="SSF52540">
    <property type="entry name" value="P-loop containing nucleoside triphosphate hydrolases"/>
    <property type="match status" value="2"/>
</dbReference>
<protein>
    <recommendedName>
        <fullName evidence="1">ATP-dependent DNA helicase</fullName>
        <ecNumber evidence="1">5.6.2.3</ecNumber>
    </recommendedName>
</protein>
<dbReference type="GO" id="GO:0005524">
    <property type="term" value="F:ATP binding"/>
    <property type="evidence" value="ECO:0007669"/>
    <property type="project" value="UniProtKB-KW"/>
</dbReference>
<dbReference type="CDD" id="cd18809">
    <property type="entry name" value="SF1_C_RecD"/>
    <property type="match status" value="1"/>
</dbReference>
<keyword evidence="1" id="KW-0378">Hydrolase</keyword>
<keyword evidence="5" id="KW-1185">Reference proteome</keyword>
<dbReference type="PANTHER" id="PTHR47642:SF5">
    <property type="entry name" value="ATP-DEPENDENT DNA HELICASE"/>
    <property type="match status" value="1"/>
</dbReference>
<dbReference type="InterPro" id="IPR025476">
    <property type="entry name" value="Helitron_helicase-like"/>
</dbReference>
<dbReference type="Gene3D" id="3.60.10.10">
    <property type="entry name" value="Endonuclease/exonuclease/phosphatase"/>
    <property type="match status" value="1"/>
</dbReference>
<dbReference type="InterPro" id="IPR010285">
    <property type="entry name" value="DNA_helicase_pif1-like_DEAD"/>
</dbReference>
<dbReference type="EC" id="5.6.2.3" evidence="1"/>
<gene>
    <name evidence="4" type="ORF">PVAND_017804</name>
</gene>
<dbReference type="GO" id="GO:0000723">
    <property type="term" value="P:telomere maintenance"/>
    <property type="evidence" value="ECO:0007669"/>
    <property type="project" value="InterPro"/>
</dbReference>
<name>A0A9J6B951_POLVA</name>
<keyword evidence="1" id="KW-0227">DNA damage</keyword>
<feature type="domain" description="Helitron helicase-like" evidence="3">
    <location>
        <begin position="39"/>
        <end position="198"/>
    </location>
</feature>